<organism evidence="1 2">
    <name type="scientific">Cryptococcus wingfieldii CBS 7118</name>
    <dbReference type="NCBI Taxonomy" id="1295528"/>
    <lineage>
        <taxon>Eukaryota</taxon>
        <taxon>Fungi</taxon>
        <taxon>Dikarya</taxon>
        <taxon>Basidiomycota</taxon>
        <taxon>Agaricomycotina</taxon>
        <taxon>Tremellomycetes</taxon>
        <taxon>Tremellales</taxon>
        <taxon>Cryptococcaceae</taxon>
        <taxon>Cryptococcus</taxon>
    </lineage>
</organism>
<proteinExistence type="predicted"/>
<dbReference type="PANTHER" id="PTHR28360:SF1">
    <property type="entry name" value="DYNACTIN SUBUNIT 3"/>
    <property type="match status" value="1"/>
</dbReference>
<dbReference type="GO" id="GO:0005869">
    <property type="term" value="C:dynactin complex"/>
    <property type="evidence" value="ECO:0007669"/>
    <property type="project" value="InterPro"/>
</dbReference>
<dbReference type="OrthoDB" id="16729at2759"/>
<evidence type="ECO:0000313" key="2">
    <source>
        <dbReference type="Proteomes" id="UP000094819"/>
    </source>
</evidence>
<dbReference type="GO" id="GO:0061640">
    <property type="term" value="P:cytoskeleton-dependent cytokinesis"/>
    <property type="evidence" value="ECO:0007669"/>
    <property type="project" value="InterPro"/>
</dbReference>
<dbReference type="RefSeq" id="XP_019031315.1">
    <property type="nucleotide sequence ID" value="XM_019176840.1"/>
</dbReference>
<dbReference type="InterPro" id="IPR009991">
    <property type="entry name" value="DCTN3"/>
</dbReference>
<dbReference type="Proteomes" id="UP000094819">
    <property type="component" value="Unassembled WGS sequence"/>
</dbReference>
<sequence>MATQLALDLRLCTLEAQLFGTPPSSLAPPDRAPQDGAATRRVREIHERLQRLGESSEGVKRLLDGYEQYLPLLTIPHPSTPTMTDQASDESQPIQESDLLPDSVKLTMVLAAAEDIVGAERDLRELEVLKGKGAEGSGQLEDLIPQRPDLIRAMQESEKEGEALAQARSQVGGLLVRYTDFTSTVSELFIDLHHKMENLEEGVARVERKRRKELAERY</sequence>
<dbReference type="PANTHER" id="PTHR28360">
    <property type="entry name" value="DYNACTIN SUBUNIT 3"/>
    <property type="match status" value="1"/>
</dbReference>
<dbReference type="GeneID" id="30193944"/>
<gene>
    <name evidence="1" type="ORF">L198_04731</name>
</gene>
<dbReference type="Pfam" id="PF07426">
    <property type="entry name" value="Dynactin_p22"/>
    <property type="match status" value="1"/>
</dbReference>
<evidence type="ECO:0000313" key="1">
    <source>
        <dbReference type="EMBL" id="ODN95335.1"/>
    </source>
</evidence>
<reference evidence="1 2" key="1">
    <citation type="submission" date="2016-06" db="EMBL/GenBank/DDBJ databases">
        <title>Evolution of pathogenesis and genome organization in the Tremellales.</title>
        <authorList>
            <person name="Cuomo C."/>
            <person name="Litvintseva A."/>
            <person name="Heitman J."/>
            <person name="Chen Y."/>
            <person name="Sun S."/>
            <person name="Springer D."/>
            <person name="Dromer F."/>
            <person name="Young S."/>
            <person name="Zeng Q."/>
            <person name="Chapman S."/>
            <person name="Gujja S."/>
            <person name="Saif S."/>
            <person name="Birren B."/>
        </authorList>
    </citation>
    <scope>NUCLEOTIDE SEQUENCE [LARGE SCALE GENOMIC DNA]</scope>
    <source>
        <strain evidence="1 2">CBS 7118</strain>
    </source>
</reference>
<protein>
    <submittedName>
        <fullName evidence="1">Uncharacterized protein</fullName>
    </submittedName>
</protein>
<comment type="caution">
    <text evidence="1">The sequence shown here is derived from an EMBL/GenBank/DDBJ whole genome shotgun (WGS) entry which is preliminary data.</text>
</comment>
<name>A0A1E3J3U8_9TREE</name>
<dbReference type="AlphaFoldDB" id="A0A1E3J3U8"/>
<dbReference type="EMBL" id="AWGH01000013">
    <property type="protein sequence ID" value="ODN95335.1"/>
    <property type="molecule type" value="Genomic_DNA"/>
</dbReference>
<keyword evidence="2" id="KW-1185">Reference proteome</keyword>
<accession>A0A1E3J3U8</accession>